<dbReference type="Proteomes" id="UP000024635">
    <property type="component" value="Unassembled WGS sequence"/>
</dbReference>
<dbReference type="EMBL" id="JARK01001670">
    <property type="protein sequence ID" value="EYB83511.1"/>
    <property type="molecule type" value="Genomic_DNA"/>
</dbReference>
<evidence type="ECO:0000313" key="2">
    <source>
        <dbReference type="EMBL" id="EYB83511.1"/>
    </source>
</evidence>
<feature type="compositionally biased region" description="Basic and acidic residues" evidence="1">
    <location>
        <begin position="49"/>
        <end position="64"/>
    </location>
</feature>
<feature type="region of interest" description="Disordered" evidence="1">
    <location>
        <begin position="39"/>
        <end position="78"/>
    </location>
</feature>
<protein>
    <submittedName>
        <fullName evidence="2">Uncharacterized protein</fullName>
    </submittedName>
</protein>
<dbReference type="AlphaFoldDB" id="A0A016RZ06"/>
<evidence type="ECO:0000313" key="3">
    <source>
        <dbReference type="Proteomes" id="UP000024635"/>
    </source>
</evidence>
<organism evidence="2 3">
    <name type="scientific">Ancylostoma ceylanicum</name>
    <dbReference type="NCBI Taxonomy" id="53326"/>
    <lineage>
        <taxon>Eukaryota</taxon>
        <taxon>Metazoa</taxon>
        <taxon>Ecdysozoa</taxon>
        <taxon>Nematoda</taxon>
        <taxon>Chromadorea</taxon>
        <taxon>Rhabditida</taxon>
        <taxon>Rhabditina</taxon>
        <taxon>Rhabditomorpha</taxon>
        <taxon>Strongyloidea</taxon>
        <taxon>Ancylostomatidae</taxon>
        <taxon>Ancylostomatinae</taxon>
        <taxon>Ancylostoma</taxon>
    </lineage>
</organism>
<gene>
    <name evidence="2" type="primary">Acey_s0334.g2846</name>
    <name evidence="2" type="ORF">Y032_0334g2846</name>
</gene>
<comment type="caution">
    <text evidence="2">The sequence shown here is derived from an EMBL/GenBank/DDBJ whole genome shotgun (WGS) entry which is preliminary data.</text>
</comment>
<proteinExistence type="predicted"/>
<sequence length="78" mass="9133">MIAYSQAVWYSITCTDSSTRTPYIRHPFISSAISHYSLKAEPPTSRTAADNRQDEPPRRQRHELNNNVYHGKMQRRQL</sequence>
<evidence type="ECO:0000256" key="1">
    <source>
        <dbReference type="SAM" id="MobiDB-lite"/>
    </source>
</evidence>
<name>A0A016RZ06_9BILA</name>
<accession>A0A016RZ06</accession>
<keyword evidence="3" id="KW-1185">Reference proteome</keyword>
<reference evidence="3" key="1">
    <citation type="journal article" date="2015" name="Nat. Genet.">
        <title>The genome and transcriptome of the zoonotic hookworm Ancylostoma ceylanicum identify infection-specific gene families.</title>
        <authorList>
            <person name="Schwarz E.M."/>
            <person name="Hu Y."/>
            <person name="Antoshechkin I."/>
            <person name="Miller M.M."/>
            <person name="Sternberg P.W."/>
            <person name="Aroian R.V."/>
        </authorList>
    </citation>
    <scope>NUCLEOTIDE SEQUENCE</scope>
    <source>
        <strain evidence="3">HY135</strain>
    </source>
</reference>